<dbReference type="STRING" id="188932.AY601_1662"/>
<sequence>MRLKKCLLIAFLLPFVAMAQKGGTTTYPVKDLHVKWTFKEHQNGNKQSLSLLTFINKSGQPFPATNWNLYFNSMKEIEVKTSDQLIIEQVNGDLFRIRPGKGFKAINKGDSVVLDIVALDEIVNFADAPGGLYIVWDNQPDKGIKIDHYDVEPVEKYIKNVVSPLDTYNRNSKFTPKDKSTLIKLLPTPVFYEAHSGNFSVNAATAISSDPAFKKEADYLSNELFNLFKLRPAVTTGNAKEKNIQLVKTNLPDDEYQLEITTQAITVSAGNATGIFYGLQSLKSLLLANSPAKGAKNVLVSNVSIKDAPRFKYRGLMLDVARNFHPKEEVLRILDLMALYKLNVFHFHITDDEAWRIAIPGLPELTEIGAKRGHSLTNEKSLQPTYSSGPDTSETLNKAFYSTADFVEILKYAAKRHIEVIPEIETPGHARAAIKAMDARYSRFMAKGMRAEAEQYLLRDINDKSVYSSAQYWNDNIVCVALPSLYTFLNKVTESLQDMYREANVPLKTIHFGGDEVPQGVWEKSPLCLELVKQAKMKSTDDLWSYYVSKLQDMLKPKGIVLSGWEEFGMMKTYLDGKKLMVPNPLFANDPVQLDVWNNVIGGGTEDLPYRLANGGYKVVLTCSSNFYLDMAYNRSLTEPGHYWAGFVNMEKLFSFIPYDYYKNAKENNKGEPVSKSVFVGKDRLTDYGKSNILGLKAALWTEKIRNTELLEFMLLPRLVGFAERAWAADPAWALEKDAVKSEAAYEDSYTDFKTRVGLIEFPKLDEGGWNYRIPPVGVKVTDGEIAGNTEFPGFNIYYTTNGKEPSAKDKLYSGPIKEKGTVKLRAFNAKGRGGNTTTVQN</sequence>
<dbReference type="AlphaFoldDB" id="A0A327SYQ9"/>
<organism evidence="11 12">
    <name type="scientific">Pedobacter cryoconitis</name>
    <dbReference type="NCBI Taxonomy" id="188932"/>
    <lineage>
        <taxon>Bacteria</taxon>
        <taxon>Pseudomonadati</taxon>
        <taxon>Bacteroidota</taxon>
        <taxon>Sphingobacteriia</taxon>
        <taxon>Sphingobacteriales</taxon>
        <taxon>Sphingobacteriaceae</taxon>
        <taxon>Pedobacter</taxon>
    </lineage>
</organism>
<dbReference type="PANTHER" id="PTHR22600:SF57">
    <property type="entry name" value="BETA-N-ACETYLHEXOSAMINIDASE"/>
    <property type="match status" value="1"/>
</dbReference>
<evidence type="ECO:0000256" key="3">
    <source>
        <dbReference type="ARBA" id="ARBA00012663"/>
    </source>
</evidence>
<keyword evidence="4" id="KW-0378">Hydrolase</keyword>
<dbReference type="InterPro" id="IPR012291">
    <property type="entry name" value="CBM2_carb-bd_dom_sf"/>
</dbReference>
<dbReference type="InterPro" id="IPR004866">
    <property type="entry name" value="CHB/HEX_N_dom"/>
</dbReference>
<dbReference type="InterPro" id="IPR004867">
    <property type="entry name" value="CHB_C_dom"/>
</dbReference>
<evidence type="ECO:0000256" key="5">
    <source>
        <dbReference type="ARBA" id="ARBA00023295"/>
    </source>
</evidence>
<evidence type="ECO:0000256" key="9">
    <source>
        <dbReference type="SAM" id="SignalP"/>
    </source>
</evidence>
<dbReference type="GO" id="GO:0004563">
    <property type="term" value="F:beta-N-acetylhexosaminidase activity"/>
    <property type="evidence" value="ECO:0007669"/>
    <property type="project" value="UniProtKB-EC"/>
</dbReference>
<dbReference type="Gene3D" id="3.20.20.80">
    <property type="entry name" value="Glycosidases"/>
    <property type="match status" value="1"/>
</dbReference>
<keyword evidence="5" id="KW-0326">Glycosidase</keyword>
<evidence type="ECO:0000256" key="7">
    <source>
        <dbReference type="ARBA" id="ARBA00033000"/>
    </source>
</evidence>
<dbReference type="SUPFAM" id="SSF49384">
    <property type="entry name" value="Carbohydrate-binding domain"/>
    <property type="match status" value="1"/>
</dbReference>
<dbReference type="PANTHER" id="PTHR22600">
    <property type="entry name" value="BETA-HEXOSAMINIDASE"/>
    <property type="match status" value="1"/>
</dbReference>
<feature type="chain" id="PRO_5016457232" description="beta-N-acetylhexosaminidase" evidence="9">
    <location>
        <begin position="20"/>
        <end position="842"/>
    </location>
</feature>
<dbReference type="Gene3D" id="2.60.40.290">
    <property type="match status" value="1"/>
</dbReference>
<dbReference type="OrthoDB" id="1006965at2"/>
<comment type="catalytic activity">
    <reaction evidence="1">
        <text>Hydrolysis of terminal non-reducing N-acetyl-D-hexosamine residues in N-acetyl-beta-D-hexosaminides.</text>
        <dbReference type="EC" id="3.2.1.52"/>
    </reaction>
</comment>
<keyword evidence="9" id="KW-0732">Signal</keyword>
<dbReference type="RefSeq" id="WP_111633220.1">
    <property type="nucleotide sequence ID" value="NZ_QLLR01000005.1"/>
</dbReference>
<dbReference type="SUPFAM" id="SSF81296">
    <property type="entry name" value="E set domains"/>
    <property type="match status" value="1"/>
</dbReference>
<dbReference type="Pfam" id="PF02838">
    <property type="entry name" value="Glyco_hydro_20b"/>
    <property type="match status" value="1"/>
</dbReference>
<evidence type="ECO:0000256" key="2">
    <source>
        <dbReference type="ARBA" id="ARBA00006285"/>
    </source>
</evidence>
<evidence type="ECO:0000313" key="11">
    <source>
        <dbReference type="EMBL" id="RAJ32974.1"/>
    </source>
</evidence>
<accession>A0A327SYQ9</accession>
<dbReference type="Proteomes" id="UP000249754">
    <property type="component" value="Unassembled WGS sequence"/>
</dbReference>
<evidence type="ECO:0000256" key="1">
    <source>
        <dbReference type="ARBA" id="ARBA00001231"/>
    </source>
</evidence>
<feature type="signal peptide" evidence="9">
    <location>
        <begin position="1"/>
        <end position="19"/>
    </location>
</feature>
<dbReference type="InterPro" id="IPR014756">
    <property type="entry name" value="Ig_E-set"/>
</dbReference>
<evidence type="ECO:0000313" key="12">
    <source>
        <dbReference type="Proteomes" id="UP000249754"/>
    </source>
</evidence>
<reference evidence="11 12" key="1">
    <citation type="submission" date="2018-06" db="EMBL/GenBank/DDBJ databases">
        <title>Genomic Encyclopedia of Archaeal and Bacterial Type Strains, Phase II (KMG-II): from individual species to whole genera.</title>
        <authorList>
            <person name="Goeker M."/>
        </authorList>
    </citation>
    <scope>NUCLEOTIDE SEQUENCE [LARGE SCALE GENOMIC DNA]</scope>
    <source>
        <strain evidence="11 12">DSM 14825</strain>
    </source>
</reference>
<comment type="similarity">
    <text evidence="2">Belongs to the glycosyl hydrolase 20 family.</text>
</comment>
<dbReference type="EMBL" id="QLLR01000005">
    <property type="protein sequence ID" value="RAJ32974.1"/>
    <property type="molecule type" value="Genomic_DNA"/>
</dbReference>
<dbReference type="SUPFAM" id="SSF51445">
    <property type="entry name" value="(Trans)glycosidases"/>
    <property type="match status" value="1"/>
</dbReference>
<dbReference type="InterPro" id="IPR025705">
    <property type="entry name" value="Beta_hexosaminidase_sua/sub"/>
</dbReference>
<dbReference type="PRINTS" id="PR00738">
    <property type="entry name" value="GLHYDRLASE20"/>
</dbReference>
<protein>
    <recommendedName>
        <fullName evidence="3">beta-N-acetylhexosaminidase</fullName>
        <ecNumber evidence="3">3.2.1.52</ecNumber>
    </recommendedName>
    <alternativeName>
        <fullName evidence="6">Beta-N-acetylhexosaminidase</fullName>
    </alternativeName>
    <alternativeName>
        <fullName evidence="7">N-acetyl-beta-glucosaminidase</fullName>
    </alternativeName>
</protein>
<evidence type="ECO:0000256" key="6">
    <source>
        <dbReference type="ARBA" id="ARBA00030512"/>
    </source>
</evidence>
<dbReference type="GO" id="GO:0030203">
    <property type="term" value="P:glycosaminoglycan metabolic process"/>
    <property type="evidence" value="ECO:0007669"/>
    <property type="project" value="TreeGrafter"/>
</dbReference>
<evidence type="ECO:0000256" key="4">
    <source>
        <dbReference type="ARBA" id="ARBA00022801"/>
    </source>
</evidence>
<dbReference type="Pfam" id="PF00728">
    <property type="entry name" value="Glyco_hydro_20"/>
    <property type="match status" value="1"/>
</dbReference>
<dbReference type="SUPFAM" id="SSF55545">
    <property type="entry name" value="beta-N-acetylhexosaminidase-like domain"/>
    <property type="match status" value="1"/>
</dbReference>
<dbReference type="InterPro" id="IPR015883">
    <property type="entry name" value="Glyco_hydro_20_cat"/>
</dbReference>
<name>A0A327SYQ9_9SPHI</name>
<dbReference type="Pfam" id="PF03173">
    <property type="entry name" value="CHB_HEX"/>
    <property type="match status" value="1"/>
</dbReference>
<dbReference type="Pfam" id="PF03174">
    <property type="entry name" value="CHB_HEX_C"/>
    <property type="match status" value="1"/>
</dbReference>
<dbReference type="InterPro" id="IPR008965">
    <property type="entry name" value="CBM2/CBM3_carb-bd_dom_sf"/>
</dbReference>
<dbReference type="SMART" id="SM01081">
    <property type="entry name" value="CHB_HEX"/>
    <property type="match status" value="1"/>
</dbReference>
<gene>
    <name evidence="11" type="ORF">LY11_01664</name>
</gene>
<dbReference type="Gene3D" id="3.30.379.10">
    <property type="entry name" value="Chitobiase/beta-hexosaminidase domain 2-like"/>
    <property type="match status" value="1"/>
</dbReference>
<dbReference type="EC" id="3.2.1.52" evidence="3"/>
<dbReference type="GO" id="GO:0005975">
    <property type="term" value="P:carbohydrate metabolic process"/>
    <property type="evidence" value="ECO:0007669"/>
    <property type="project" value="InterPro"/>
</dbReference>
<proteinExistence type="inferred from homology"/>
<feature type="domain" description="Chitobiase/beta-hexosaminidases N-terminal" evidence="10">
    <location>
        <begin position="30"/>
        <end position="178"/>
    </location>
</feature>
<dbReference type="Gene3D" id="2.60.40.10">
    <property type="entry name" value="Immunoglobulins"/>
    <property type="match status" value="1"/>
</dbReference>
<comment type="caution">
    <text evidence="11">The sequence shown here is derived from an EMBL/GenBank/DDBJ whole genome shotgun (WGS) entry which is preliminary data.</text>
</comment>
<dbReference type="GO" id="GO:0030247">
    <property type="term" value="F:polysaccharide binding"/>
    <property type="evidence" value="ECO:0007669"/>
    <property type="project" value="InterPro"/>
</dbReference>
<dbReference type="InterPro" id="IPR013783">
    <property type="entry name" value="Ig-like_fold"/>
</dbReference>
<dbReference type="InterPro" id="IPR017853">
    <property type="entry name" value="GH"/>
</dbReference>
<dbReference type="InterPro" id="IPR015882">
    <property type="entry name" value="HEX_bac_N"/>
</dbReference>
<dbReference type="InterPro" id="IPR029018">
    <property type="entry name" value="Hex-like_dom2"/>
</dbReference>
<evidence type="ECO:0000259" key="10">
    <source>
        <dbReference type="SMART" id="SM01081"/>
    </source>
</evidence>
<evidence type="ECO:0000256" key="8">
    <source>
        <dbReference type="PIRSR" id="PIRSR625705-1"/>
    </source>
</evidence>
<dbReference type="CDD" id="cd02847">
    <property type="entry name" value="E_set_Chitobiase_C"/>
    <property type="match status" value="1"/>
</dbReference>
<feature type="active site" description="Proton donor" evidence="8">
    <location>
        <position position="516"/>
    </location>
</feature>
<dbReference type="GO" id="GO:0016020">
    <property type="term" value="C:membrane"/>
    <property type="evidence" value="ECO:0007669"/>
    <property type="project" value="TreeGrafter"/>
</dbReference>